<evidence type="ECO:0000313" key="1">
    <source>
        <dbReference type="EMBL" id="CAF4071429.1"/>
    </source>
</evidence>
<accession>A0A819SVY3</accession>
<dbReference type="EMBL" id="CAJOBD010006828">
    <property type="protein sequence ID" value="CAF4071429.1"/>
    <property type="molecule type" value="Genomic_DNA"/>
</dbReference>
<dbReference type="AlphaFoldDB" id="A0A819SVY3"/>
<name>A0A819SVY3_9BILA</name>
<reference evidence="1" key="1">
    <citation type="submission" date="2021-02" db="EMBL/GenBank/DDBJ databases">
        <authorList>
            <person name="Nowell W R."/>
        </authorList>
    </citation>
    <scope>NUCLEOTIDE SEQUENCE</scope>
</reference>
<comment type="caution">
    <text evidence="1">The sequence shown here is derived from an EMBL/GenBank/DDBJ whole genome shotgun (WGS) entry which is preliminary data.</text>
</comment>
<organism evidence="1 2">
    <name type="scientific">Rotaria sordida</name>
    <dbReference type="NCBI Taxonomy" id="392033"/>
    <lineage>
        <taxon>Eukaryota</taxon>
        <taxon>Metazoa</taxon>
        <taxon>Spiralia</taxon>
        <taxon>Gnathifera</taxon>
        <taxon>Rotifera</taxon>
        <taxon>Eurotatoria</taxon>
        <taxon>Bdelloidea</taxon>
        <taxon>Philodinida</taxon>
        <taxon>Philodinidae</taxon>
        <taxon>Rotaria</taxon>
    </lineage>
</organism>
<gene>
    <name evidence="1" type="ORF">JBS370_LOCUS30175</name>
</gene>
<dbReference type="Proteomes" id="UP000663836">
    <property type="component" value="Unassembled WGS sequence"/>
</dbReference>
<proteinExistence type="predicted"/>
<feature type="non-terminal residue" evidence="1">
    <location>
        <position position="1"/>
    </location>
</feature>
<protein>
    <submittedName>
        <fullName evidence="1">Uncharacterized protein</fullName>
    </submittedName>
</protein>
<sequence>HSYVATHTKQYRTKFNEPKYAEAAVILSDLANLPSYDARLLFAAEILNKTINIGIDNIILIAKRFHNKLLLAEKYIPSNKIQCHTI</sequence>
<evidence type="ECO:0000313" key="2">
    <source>
        <dbReference type="Proteomes" id="UP000663836"/>
    </source>
</evidence>